<evidence type="ECO:0000313" key="6">
    <source>
        <dbReference type="EMBL" id="GMI36920.1"/>
    </source>
</evidence>
<dbReference type="InterPro" id="IPR013714">
    <property type="entry name" value="Golgi_TVP15"/>
</dbReference>
<keyword evidence="4 5" id="KW-0472">Membrane</keyword>
<keyword evidence="3 5" id="KW-1133">Transmembrane helix</keyword>
<protein>
    <submittedName>
        <fullName evidence="6">Uncharacterized protein</fullName>
    </submittedName>
</protein>
<evidence type="ECO:0000256" key="1">
    <source>
        <dbReference type="ARBA" id="ARBA00004141"/>
    </source>
</evidence>
<feature type="transmembrane region" description="Helical" evidence="5">
    <location>
        <begin position="46"/>
        <end position="68"/>
    </location>
</feature>
<dbReference type="Proteomes" id="UP001165060">
    <property type="component" value="Unassembled WGS sequence"/>
</dbReference>
<evidence type="ECO:0000313" key="7">
    <source>
        <dbReference type="Proteomes" id="UP001165060"/>
    </source>
</evidence>
<keyword evidence="2 5" id="KW-0812">Transmembrane</keyword>
<accession>A0ABQ6N0G4</accession>
<reference evidence="6 7" key="1">
    <citation type="journal article" date="2023" name="Commun. Biol.">
        <title>Genome analysis of Parmales, the sister group of diatoms, reveals the evolutionary specialization of diatoms from phago-mixotrophs to photoautotrophs.</title>
        <authorList>
            <person name="Ban H."/>
            <person name="Sato S."/>
            <person name="Yoshikawa S."/>
            <person name="Yamada K."/>
            <person name="Nakamura Y."/>
            <person name="Ichinomiya M."/>
            <person name="Sato N."/>
            <person name="Blanc-Mathieu R."/>
            <person name="Endo H."/>
            <person name="Kuwata A."/>
            <person name="Ogata H."/>
        </authorList>
    </citation>
    <scope>NUCLEOTIDE SEQUENCE [LARGE SCALE GENOMIC DNA]</scope>
</reference>
<evidence type="ECO:0000256" key="5">
    <source>
        <dbReference type="SAM" id="Phobius"/>
    </source>
</evidence>
<keyword evidence="7" id="KW-1185">Reference proteome</keyword>
<dbReference type="Pfam" id="PF08507">
    <property type="entry name" value="COPI_assoc"/>
    <property type="match status" value="1"/>
</dbReference>
<dbReference type="PANTHER" id="PTHR38894:SF1">
    <property type="entry name" value="TRANSMEMBRANE PROTEIN"/>
    <property type="match status" value="1"/>
</dbReference>
<evidence type="ECO:0000256" key="4">
    <source>
        <dbReference type="ARBA" id="ARBA00023136"/>
    </source>
</evidence>
<proteinExistence type="predicted"/>
<feature type="transmembrane region" description="Helical" evidence="5">
    <location>
        <begin position="145"/>
        <end position="165"/>
    </location>
</feature>
<dbReference type="EMBL" id="BRYB01000753">
    <property type="protein sequence ID" value="GMI36920.1"/>
    <property type="molecule type" value="Genomic_DNA"/>
</dbReference>
<comment type="subcellular location">
    <subcellularLocation>
        <location evidence="1">Membrane</location>
        <topology evidence="1">Multi-pass membrane protein</topology>
    </subcellularLocation>
</comment>
<feature type="transmembrane region" description="Helical" evidence="5">
    <location>
        <begin position="75"/>
        <end position="93"/>
    </location>
</feature>
<comment type="caution">
    <text evidence="6">The sequence shown here is derived from an EMBL/GenBank/DDBJ whole genome shotgun (WGS) entry which is preliminary data.</text>
</comment>
<evidence type="ECO:0000256" key="3">
    <source>
        <dbReference type="ARBA" id="ARBA00022989"/>
    </source>
</evidence>
<dbReference type="PANTHER" id="PTHR38894">
    <property type="entry name" value="TRANSMEMBRANE PROTEIN"/>
    <property type="match status" value="1"/>
</dbReference>
<gene>
    <name evidence="6" type="ORF">TeGR_g3416</name>
</gene>
<organism evidence="6 7">
    <name type="scientific">Tetraparma gracilis</name>
    <dbReference type="NCBI Taxonomy" id="2962635"/>
    <lineage>
        <taxon>Eukaryota</taxon>
        <taxon>Sar</taxon>
        <taxon>Stramenopiles</taxon>
        <taxon>Ochrophyta</taxon>
        <taxon>Bolidophyceae</taxon>
        <taxon>Parmales</taxon>
        <taxon>Triparmaceae</taxon>
        <taxon>Tetraparma</taxon>
    </lineage>
</organism>
<evidence type="ECO:0000256" key="2">
    <source>
        <dbReference type="ARBA" id="ARBA00022692"/>
    </source>
</evidence>
<sequence>MSEAFTPAWANTDAPAAAPAAAMQQPPSYGTTPPTAEPANAKKVQYALSMLNLGLAVLMSASGFMAVAKATGFSADIFVAIYMILFGVLLFSYELMFFKSVDSVVLPLRKNFGFLFGIKGKAIFIIFIAFLNFGLNTAAEPAKSLGLATGICFLVNGLLHFTVMLKYPEYVASGVVNVQSYNVAR</sequence>
<feature type="transmembrane region" description="Helical" evidence="5">
    <location>
        <begin position="113"/>
        <end position="133"/>
    </location>
</feature>
<name>A0ABQ6N0G4_9STRA</name>